<gene>
    <name evidence="2" type="ORF">FHX39_001673</name>
</gene>
<evidence type="ECO:0000313" key="3">
    <source>
        <dbReference type="Proteomes" id="UP000565572"/>
    </source>
</evidence>
<reference evidence="2 3" key="1">
    <citation type="submission" date="2020-08" db="EMBL/GenBank/DDBJ databases">
        <title>Sequencing the genomes of 1000 actinobacteria strains.</title>
        <authorList>
            <person name="Klenk H.-P."/>
        </authorList>
    </citation>
    <scope>NUCLEOTIDE SEQUENCE [LARGE SCALE GENOMIC DNA]</scope>
    <source>
        <strain evidence="2 3">DSM 11053</strain>
    </source>
</reference>
<organism evidence="2 3">
    <name type="scientific">Microlunatus antarcticus</name>
    <dbReference type="NCBI Taxonomy" id="53388"/>
    <lineage>
        <taxon>Bacteria</taxon>
        <taxon>Bacillati</taxon>
        <taxon>Actinomycetota</taxon>
        <taxon>Actinomycetes</taxon>
        <taxon>Propionibacteriales</taxon>
        <taxon>Propionibacteriaceae</taxon>
        <taxon>Microlunatus</taxon>
    </lineage>
</organism>
<evidence type="ECO:0000256" key="1">
    <source>
        <dbReference type="SAM" id="MobiDB-lite"/>
    </source>
</evidence>
<name>A0A7W5JUY1_9ACTN</name>
<protein>
    <submittedName>
        <fullName evidence="2">Uncharacterized protein</fullName>
    </submittedName>
</protein>
<sequence length="66" mass="6914">MSEPEQDPRAMDDEELAQVPDPPQPADTDVGQGVVVEDDYAEGSTNDPDGAHRPAPAGEDYAGSGF</sequence>
<dbReference type="RefSeq" id="WP_183337621.1">
    <property type="nucleotide sequence ID" value="NZ_JACHZG010000001.1"/>
</dbReference>
<evidence type="ECO:0000313" key="2">
    <source>
        <dbReference type="EMBL" id="MBB3326729.1"/>
    </source>
</evidence>
<dbReference type="EMBL" id="JACHZG010000001">
    <property type="protein sequence ID" value="MBB3326729.1"/>
    <property type="molecule type" value="Genomic_DNA"/>
</dbReference>
<keyword evidence="3" id="KW-1185">Reference proteome</keyword>
<comment type="caution">
    <text evidence="2">The sequence shown here is derived from an EMBL/GenBank/DDBJ whole genome shotgun (WGS) entry which is preliminary data.</text>
</comment>
<accession>A0A7W5JUY1</accession>
<proteinExistence type="predicted"/>
<dbReference type="Proteomes" id="UP000565572">
    <property type="component" value="Unassembled WGS sequence"/>
</dbReference>
<feature type="compositionally biased region" description="Basic and acidic residues" evidence="1">
    <location>
        <begin position="1"/>
        <end position="11"/>
    </location>
</feature>
<feature type="region of interest" description="Disordered" evidence="1">
    <location>
        <begin position="1"/>
        <end position="66"/>
    </location>
</feature>
<dbReference type="AlphaFoldDB" id="A0A7W5JUY1"/>